<reference evidence="1" key="1">
    <citation type="submission" date="2021-02" db="EMBL/GenBank/DDBJ databases">
        <authorList>
            <person name="Dougan E. K."/>
            <person name="Rhodes N."/>
            <person name="Thang M."/>
            <person name="Chan C."/>
        </authorList>
    </citation>
    <scope>NUCLEOTIDE SEQUENCE</scope>
</reference>
<evidence type="ECO:0000313" key="1">
    <source>
        <dbReference type="EMBL" id="CAE7454669.1"/>
    </source>
</evidence>
<organism evidence="1 2">
    <name type="scientific">Symbiodinium natans</name>
    <dbReference type="NCBI Taxonomy" id="878477"/>
    <lineage>
        <taxon>Eukaryota</taxon>
        <taxon>Sar</taxon>
        <taxon>Alveolata</taxon>
        <taxon>Dinophyceae</taxon>
        <taxon>Suessiales</taxon>
        <taxon>Symbiodiniaceae</taxon>
        <taxon>Symbiodinium</taxon>
    </lineage>
</organism>
<dbReference type="Proteomes" id="UP000604046">
    <property type="component" value="Unassembled WGS sequence"/>
</dbReference>
<sequence>MVRPQDQSCLRAEPKGCAALKDRFSCLSSKDASEKEDVFGLKCKPADKASRLCHTGGVSMCEPFDFLMRGAGKDHAFGSFTASGVFETPSCEEGQAAVFAQTDTWWQPERPLEAEIAELSPVVGGCASVRDMATCLSSKDGSSNATWGYTPYKVQGEACVWCGGVPCTDASTSLCMPFDLVMNGQGPHHGTFYAKHSFKVAAIKDSENVVAADIDVQCLSPDNAGCNTLTDAFKCLASIDGRPNATIFGRKVKGQPCVWCNGRNCNNEGGLCEAYDLQMNGEGYVFATSFDKNPMVAQCEAGMVKAHPHVHSAVLSLPEPKMDNLGCLTVQPAGCMAITDKLSCLSSVDGSVDASFGGFKIRGQPCVWCGGTSCTDGGSFKCAPFDYLTKGATKVFPHVTAVSATVAQCHAESRKFPEQETACLKSAETGCNNIRDMATCVSSKEARPYEFIAGFKVKGEPCVWCGGGICNTGSPNMCEPYDYAVNGAGHAFATQLSTGLYTRAACDKVRMDTVRIASVRHVLLKDGQPGPVQLPSRLEQDLWLLQGLGALDQGAQKSCPSMSQHSADPPQLQEKFATCQEYCNSQGTQGVSGLGVRGGKAVVTGGLQCKSAAFGDIGSCDVCLRPVCKGATVTVRCEHEMLCQEAIGFLRHRVPGNKQAPLKFGLIHGHLRGVWARNLRVRAADQPVQGCDLDAVLTRSLFMLSATRTPTRRLLKHLLCQRRFGHFSVVGNQAATHTLPTLHTWSATGCGSITDKLDCLSSMDGSPNATYRSTKIAGQPCAWCGGVACTSHDPFAKCVALDFLVNGQGPAYATRHVTHLTVDVAGCDKAPSTRNFGDVSCLKREESGCNTIKDQKTCLSSVDGRPYTMVAGLKVEGQPCVWCGGLPCTTNNANLCEPYEFATHGEGHAYDFNHEQNFFTAACEDKGSGAHPVRDKWVRFKTPTGKTCGFCQVLVAPEAATSYLTCEKYCQAQIRERRVGLQEGFPGKSAQQGAERAEMSCTAEFPKNIAPVCECDLPIKESVHVIGADVAAASSGKGHIEMKDLQCLSADNAGCNTPELTDAFKCLASVDGRPDATLVGRKALPCRNCNSEGPHCEAYDLQMNGTLESKTRLGMWFHNVQPLRVLPLRVVRSKHILMCTRLFWIFLNRRQSGLPDRAGKQILPCVGFDTRVVPAQSRGCMAITDKLACLSLALGDLRDRLTSCTDGGSFKCAPFDYLTKGATKAVSATVAQCHDMDTCVSSKEGRPYEFIAGFKASCILLPSNWQCNSGSPNLCEPYDYAVNGAGRKAGKEESKDGRETMDGKGLGDHNVQKACSARHHVIHKNFIKNNMTRFPYAAQQLGWSTVCPALYSRASCDKVRIQCCGHARHMATIKRFDSPDVLRALLQLQEQFASCTEYCGSQGAGVSLREEAYAGLPNDRQQNGGDRKQAASCDTEFQVYGHAICECEPASMDTVKAVTWMPYTIAVLWDADKETNEQFSQAVAAGAQHEVQLARL</sequence>
<evidence type="ECO:0000313" key="2">
    <source>
        <dbReference type="Proteomes" id="UP000604046"/>
    </source>
</evidence>
<protein>
    <submittedName>
        <fullName evidence="1">Gp1ba protein</fullName>
    </submittedName>
</protein>
<proteinExistence type="predicted"/>
<dbReference type="OrthoDB" id="417417at2759"/>
<name>A0A812RSN1_9DINO</name>
<gene>
    <name evidence="1" type="primary">Gp1ba</name>
    <name evidence="1" type="ORF">SNAT2548_LOCUS24987</name>
</gene>
<accession>A0A812RSN1</accession>
<dbReference type="EMBL" id="CAJNDS010002376">
    <property type="protein sequence ID" value="CAE7454669.1"/>
    <property type="molecule type" value="Genomic_DNA"/>
</dbReference>
<comment type="caution">
    <text evidence="1">The sequence shown here is derived from an EMBL/GenBank/DDBJ whole genome shotgun (WGS) entry which is preliminary data.</text>
</comment>
<keyword evidence="2" id="KW-1185">Reference proteome</keyword>